<keyword evidence="2" id="KW-1185">Reference proteome</keyword>
<sequence>MREVLEQDSDEEPEETRDFVPVFPTRSEQEDIMPDARVFYNIDIALELIGTDDQGLSRASKSKEKNNELQDLLQNLKSEQKNNSYILARTKGGLVTLCEDIVRILHEAEICFRKEVDKSKLAIRNIPVD</sequence>
<comment type="caution">
    <text evidence="1">The sequence shown here is derived from an EMBL/GenBank/DDBJ whole genome shotgun (WGS) entry which is preliminary data.</text>
</comment>
<evidence type="ECO:0000313" key="2">
    <source>
        <dbReference type="Proteomes" id="UP001152795"/>
    </source>
</evidence>
<gene>
    <name evidence="1" type="ORF">PACLA_8A029620</name>
</gene>
<accession>A0A6S7IVT0</accession>
<protein>
    <submittedName>
        <fullName evidence="1">Uncharacterized protein</fullName>
    </submittedName>
</protein>
<evidence type="ECO:0000313" key="1">
    <source>
        <dbReference type="EMBL" id="CAB4023444.1"/>
    </source>
</evidence>
<dbReference type="Proteomes" id="UP001152795">
    <property type="component" value="Unassembled WGS sequence"/>
</dbReference>
<organism evidence="1 2">
    <name type="scientific">Paramuricea clavata</name>
    <name type="common">Red gorgonian</name>
    <name type="synonym">Violescent sea-whip</name>
    <dbReference type="NCBI Taxonomy" id="317549"/>
    <lineage>
        <taxon>Eukaryota</taxon>
        <taxon>Metazoa</taxon>
        <taxon>Cnidaria</taxon>
        <taxon>Anthozoa</taxon>
        <taxon>Octocorallia</taxon>
        <taxon>Malacalcyonacea</taxon>
        <taxon>Plexauridae</taxon>
        <taxon>Paramuricea</taxon>
    </lineage>
</organism>
<dbReference type="AlphaFoldDB" id="A0A6S7IVT0"/>
<feature type="non-terminal residue" evidence="1">
    <location>
        <position position="1"/>
    </location>
</feature>
<reference evidence="1" key="1">
    <citation type="submission" date="2020-04" db="EMBL/GenBank/DDBJ databases">
        <authorList>
            <person name="Alioto T."/>
            <person name="Alioto T."/>
            <person name="Gomez Garrido J."/>
        </authorList>
    </citation>
    <scope>NUCLEOTIDE SEQUENCE</scope>
    <source>
        <strain evidence="1">A484AB</strain>
    </source>
</reference>
<dbReference type="EMBL" id="CACRXK020012504">
    <property type="protein sequence ID" value="CAB4023444.1"/>
    <property type="molecule type" value="Genomic_DNA"/>
</dbReference>
<name>A0A6S7IVT0_PARCT</name>
<proteinExistence type="predicted"/>